<evidence type="ECO:0000256" key="5">
    <source>
        <dbReference type="ARBA" id="ARBA00023014"/>
    </source>
</evidence>
<feature type="domain" description="Radical SAM core" evidence="6">
    <location>
        <begin position="161"/>
        <end position="391"/>
    </location>
</feature>
<dbReference type="Pfam" id="PF13282">
    <property type="entry name" value="DUF4070"/>
    <property type="match status" value="1"/>
</dbReference>
<dbReference type="SFLD" id="SFLDS00029">
    <property type="entry name" value="Radical_SAM"/>
    <property type="match status" value="1"/>
</dbReference>
<keyword evidence="5" id="KW-0411">Iron-sulfur</keyword>
<sequence>MNILLVNPSYPDTFWSFKHVLRFVSRKAAFPPLGLLTVAAMLPGGWDKRLVDLNVEELTDEHIAWADMVFIGAMLVQKDGAQEVIRRCKEAGKRIVAGGPAFTSSPHLFPGVDHLVLNEAEVTLPLFIRDLAAGEPKPVYTSDEKPDITRTPVPMWSLMKLKNYATMSVQFSRGCPFNCEFCDIIIMNGRVPRTKTPNQMLRELTSLRAAGWRGSVFIVDDNFIGNKDKVKEFLRALIAWQKEHHYPFKFLTEASLNLAQDEQLMTLMSMANFHKVFLGIESPSPESLKECSKHQNTVLDLSKAVDSIHAHGLQVMAGFIVGFDSDTDKIFDIQMDFIQKVGVVTAMVGVLTALPGTRLWHRLKAENRLLCDTSGENTDGSLNFIPKMGADTLLQGYKDLVNTLYTPKIYYKRINMFLSKYKPTARGRPTMSDMAAFMRSLWLIGMRSRARRHYWRLIFKTGFTRFRSLPTAVDLAIQGLHFEKCARKMQQSENVAC</sequence>
<dbReference type="GO" id="GO:0031419">
    <property type="term" value="F:cobalamin binding"/>
    <property type="evidence" value="ECO:0007669"/>
    <property type="project" value="InterPro"/>
</dbReference>
<dbReference type="SMART" id="SM00729">
    <property type="entry name" value="Elp3"/>
    <property type="match status" value="1"/>
</dbReference>
<evidence type="ECO:0000256" key="2">
    <source>
        <dbReference type="ARBA" id="ARBA00022691"/>
    </source>
</evidence>
<dbReference type="EMBL" id="CP003221">
    <property type="protein sequence ID" value="EGJ50003.1"/>
    <property type="molecule type" value="Genomic_DNA"/>
</dbReference>
<dbReference type="Pfam" id="PF04055">
    <property type="entry name" value="Radical_SAM"/>
    <property type="match status" value="1"/>
</dbReference>
<dbReference type="GO" id="GO:0003824">
    <property type="term" value="F:catalytic activity"/>
    <property type="evidence" value="ECO:0007669"/>
    <property type="project" value="InterPro"/>
</dbReference>
<dbReference type="GO" id="GO:0005829">
    <property type="term" value="C:cytosol"/>
    <property type="evidence" value="ECO:0007669"/>
    <property type="project" value="TreeGrafter"/>
</dbReference>
<dbReference type="HOGENOM" id="CLU_021572_5_0_7"/>
<dbReference type="InterPro" id="IPR006158">
    <property type="entry name" value="Cobalamin-bd"/>
</dbReference>
<dbReference type="KEGG" id="daf:Desaf_1667"/>
<dbReference type="SFLD" id="SFLDG01082">
    <property type="entry name" value="B12-binding_domain_containing"/>
    <property type="match status" value="1"/>
</dbReference>
<dbReference type="InterPro" id="IPR025274">
    <property type="entry name" value="DUF4070"/>
</dbReference>
<dbReference type="InterPro" id="IPR051198">
    <property type="entry name" value="BchE-like"/>
</dbReference>
<accession>F3Z1H2</accession>
<dbReference type="SUPFAM" id="SSF102114">
    <property type="entry name" value="Radical SAM enzymes"/>
    <property type="match status" value="1"/>
</dbReference>
<dbReference type="Gene3D" id="3.40.50.280">
    <property type="entry name" value="Cobalamin-binding domain"/>
    <property type="match status" value="1"/>
</dbReference>
<gene>
    <name evidence="7" type="ORF">Desaf_1667</name>
</gene>
<dbReference type="InterPro" id="IPR023404">
    <property type="entry name" value="rSAM_horseshoe"/>
</dbReference>
<dbReference type="SFLD" id="SFLDG01123">
    <property type="entry name" value="methyltransferase_(Class_B)"/>
    <property type="match status" value="1"/>
</dbReference>
<dbReference type="AlphaFoldDB" id="F3Z1H2"/>
<dbReference type="Proteomes" id="UP000007844">
    <property type="component" value="Chromosome"/>
</dbReference>
<proteinExistence type="predicted"/>
<dbReference type="RefSeq" id="WP_014259768.1">
    <property type="nucleotide sequence ID" value="NC_016629.1"/>
</dbReference>
<dbReference type="Gene3D" id="3.80.30.20">
    <property type="entry name" value="tm_1862 like domain"/>
    <property type="match status" value="1"/>
</dbReference>
<protein>
    <submittedName>
        <fullName evidence="7">Radical SAM domain protein</fullName>
    </submittedName>
</protein>
<evidence type="ECO:0000313" key="8">
    <source>
        <dbReference type="Proteomes" id="UP000007844"/>
    </source>
</evidence>
<comment type="cofactor">
    <cofactor evidence="1">
        <name>[4Fe-4S] cluster</name>
        <dbReference type="ChEBI" id="CHEBI:49883"/>
    </cofactor>
</comment>
<dbReference type="eggNOG" id="COG1032">
    <property type="taxonomic scope" value="Bacteria"/>
</dbReference>
<dbReference type="PROSITE" id="PS51918">
    <property type="entry name" value="RADICAL_SAM"/>
    <property type="match status" value="1"/>
</dbReference>
<dbReference type="Pfam" id="PF02310">
    <property type="entry name" value="B12-binding"/>
    <property type="match status" value="1"/>
</dbReference>
<evidence type="ECO:0000256" key="3">
    <source>
        <dbReference type="ARBA" id="ARBA00022723"/>
    </source>
</evidence>
<dbReference type="GO" id="GO:0046872">
    <property type="term" value="F:metal ion binding"/>
    <property type="evidence" value="ECO:0007669"/>
    <property type="project" value="UniProtKB-KW"/>
</dbReference>
<dbReference type="InterPro" id="IPR034466">
    <property type="entry name" value="Methyltransferase_Class_B"/>
</dbReference>
<organism evidence="7 8">
    <name type="scientific">Desulfocurvibacter africanus subsp. africanus str. Walvis Bay</name>
    <dbReference type="NCBI Taxonomy" id="690850"/>
    <lineage>
        <taxon>Bacteria</taxon>
        <taxon>Pseudomonadati</taxon>
        <taxon>Thermodesulfobacteriota</taxon>
        <taxon>Desulfovibrionia</taxon>
        <taxon>Desulfovibrionales</taxon>
        <taxon>Desulfovibrionaceae</taxon>
        <taxon>Desulfocurvibacter</taxon>
    </lineage>
</organism>
<evidence type="ECO:0000259" key="6">
    <source>
        <dbReference type="PROSITE" id="PS51918"/>
    </source>
</evidence>
<dbReference type="InterPro" id="IPR006638">
    <property type="entry name" value="Elp3/MiaA/NifB-like_rSAM"/>
</dbReference>
<reference evidence="7 8" key="1">
    <citation type="journal article" date="2011" name="J. Bacteriol.">
        <title>Genome sequence of the mercury-methylating and pleomorphic Desulfovibrio africanus Strain Walvis Bay.</title>
        <authorList>
            <person name="Brown S.D."/>
            <person name="Wall J.D."/>
            <person name="Kucken A.M."/>
            <person name="Gilmour C.C."/>
            <person name="Podar M."/>
            <person name="Brandt C.C."/>
            <person name="Teshima H."/>
            <person name="Detter J.C."/>
            <person name="Han C.S."/>
            <person name="Land M.L."/>
            <person name="Lucas S."/>
            <person name="Han J."/>
            <person name="Pennacchio L."/>
            <person name="Nolan M."/>
            <person name="Pitluck S."/>
            <person name="Woyke T."/>
            <person name="Goodwin L."/>
            <person name="Palumbo A.V."/>
            <person name="Elias D.A."/>
        </authorList>
    </citation>
    <scope>NUCLEOTIDE SEQUENCE [LARGE SCALE GENOMIC DNA]</scope>
    <source>
        <strain evidence="7 8">Walvis Bay</strain>
    </source>
</reference>
<evidence type="ECO:0000313" key="7">
    <source>
        <dbReference type="EMBL" id="EGJ50003.1"/>
    </source>
</evidence>
<dbReference type="STRING" id="690850.Desaf_1667"/>
<evidence type="ECO:0000256" key="1">
    <source>
        <dbReference type="ARBA" id="ARBA00001966"/>
    </source>
</evidence>
<dbReference type="PANTHER" id="PTHR43409">
    <property type="entry name" value="ANAEROBIC MAGNESIUM-PROTOPORPHYRIN IX MONOMETHYL ESTER CYCLASE-RELATED"/>
    <property type="match status" value="1"/>
</dbReference>
<keyword evidence="4" id="KW-0408">Iron</keyword>
<dbReference type="InterPro" id="IPR034530">
    <property type="entry name" value="HpnP-like"/>
</dbReference>
<dbReference type="InterPro" id="IPR058240">
    <property type="entry name" value="rSAM_sf"/>
</dbReference>
<keyword evidence="3" id="KW-0479">Metal-binding</keyword>
<dbReference type="PANTHER" id="PTHR43409:SF3">
    <property type="entry name" value="HYPOTHETICAL METHYLTRANSFERASE"/>
    <property type="match status" value="1"/>
</dbReference>
<dbReference type="SFLD" id="SFLDF00303">
    <property type="entry name" value="hopanoid_C2-methyltransferase"/>
    <property type="match status" value="1"/>
</dbReference>
<dbReference type="InterPro" id="IPR007197">
    <property type="entry name" value="rSAM"/>
</dbReference>
<evidence type="ECO:0000256" key="4">
    <source>
        <dbReference type="ARBA" id="ARBA00023004"/>
    </source>
</evidence>
<name>F3Z1H2_DESAF</name>
<keyword evidence="8" id="KW-1185">Reference proteome</keyword>
<keyword evidence="2" id="KW-0949">S-adenosyl-L-methionine</keyword>
<dbReference type="GO" id="GO:0051536">
    <property type="term" value="F:iron-sulfur cluster binding"/>
    <property type="evidence" value="ECO:0007669"/>
    <property type="project" value="UniProtKB-KW"/>
</dbReference>